<keyword evidence="2" id="KW-0238">DNA-binding</keyword>
<feature type="transmembrane region" description="Helical" evidence="1">
    <location>
        <begin position="46"/>
        <end position="67"/>
    </location>
</feature>
<keyword evidence="1" id="KW-1133">Transmembrane helix</keyword>
<dbReference type="Gene3D" id="2.40.50.140">
    <property type="entry name" value="Nucleic acid-binding proteins"/>
    <property type="match status" value="1"/>
</dbReference>
<organism evidence="2 3">
    <name type="scientific">Lecanosticta acicola</name>
    <dbReference type="NCBI Taxonomy" id="111012"/>
    <lineage>
        <taxon>Eukaryota</taxon>
        <taxon>Fungi</taxon>
        <taxon>Dikarya</taxon>
        <taxon>Ascomycota</taxon>
        <taxon>Pezizomycotina</taxon>
        <taxon>Dothideomycetes</taxon>
        <taxon>Dothideomycetidae</taxon>
        <taxon>Mycosphaerellales</taxon>
        <taxon>Mycosphaerellaceae</taxon>
        <taxon>Lecanosticta</taxon>
    </lineage>
</organism>
<keyword evidence="3" id="KW-1185">Reference proteome</keyword>
<reference evidence="2" key="1">
    <citation type="submission" date="2023-11" db="EMBL/GenBank/DDBJ databases">
        <authorList>
            <person name="Alioto T."/>
            <person name="Alioto T."/>
            <person name="Gomez Garrido J."/>
        </authorList>
    </citation>
    <scope>NUCLEOTIDE SEQUENCE</scope>
</reference>
<name>A0AAI9EFE5_9PEZI</name>
<dbReference type="InterPro" id="IPR012340">
    <property type="entry name" value="NA-bd_OB-fold"/>
</dbReference>
<evidence type="ECO:0000313" key="2">
    <source>
        <dbReference type="EMBL" id="CAK4034135.1"/>
    </source>
</evidence>
<gene>
    <name evidence="2" type="ORF">LECACI_7A009293</name>
</gene>
<dbReference type="Proteomes" id="UP001296104">
    <property type="component" value="Unassembled WGS sequence"/>
</dbReference>
<dbReference type="GO" id="GO:0003677">
    <property type="term" value="F:DNA binding"/>
    <property type="evidence" value="ECO:0007669"/>
    <property type="project" value="UniProtKB-KW"/>
</dbReference>
<dbReference type="EMBL" id="CAVMBE010000105">
    <property type="protein sequence ID" value="CAK4034135.1"/>
    <property type="molecule type" value="Genomic_DNA"/>
</dbReference>
<dbReference type="SUPFAM" id="SSF50249">
    <property type="entry name" value="Nucleic acid-binding proteins"/>
    <property type="match status" value="1"/>
</dbReference>
<keyword evidence="1" id="KW-0812">Transmembrane</keyword>
<evidence type="ECO:0000256" key="1">
    <source>
        <dbReference type="SAM" id="Phobius"/>
    </source>
</evidence>
<protein>
    <submittedName>
        <fullName evidence="2">Cold-shock DNA-binding family</fullName>
    </submittedName>
</protein>
<comment type="caution">
    <text evidence="2">The sequence shown here is derived from an EMBL/GenBank/DDBJ whole genome shotgun (WGS) entry which is preliminary data.</text>
</comment>
<proteinExistence type="predicted"/>
<evidence type="ECO:0000313" key="3">
    <source>
        <dbReference type="Proteomes" id="UP001296104"/>
    </source>
</evidence>
<accession>A0AAI9EFE5</accession>
<dbReference type="AlphaFoldDB" id="A0AAI9EFE5"/>
<keyword evidence="1" id="KW-0472">Membrane</keyword>
<sequence>MASASGLWHEASQWLSGRTSQTIQSPANYTRQFTTAMAKHDMEKDAARGIGALIGFTTGAATVFLLMDMLKKKKKKKTTNYYLSGKEGTIRAFDAASGVGFIMPSDGGRQICFLHEAVENPTARICSGQLVTYRDLVHETGRVNAKTVRVLGKASAKRVDEFDMAVGTLVLVMGGVWWFCKSSWPRRIVGGLPLWSLKDLLPSLETTYHDV</sequence>